<dbReference type="InterPro" id="IPR012337">
    <property type="entry name" value="RNaseH-like_sf"/>
</dbReference>
<gene>
    <name evidence="2" type="ORF">CEP64_06125</name>
</gene>
<dbReference type="CDD" id="cd09279">
    <property type="entry name" value="RNase_HI_like"/>
    <property type="match status" value="1"/>
</dbReference>
<sequence length="132" mass="15291">MPQIYFDAASKGNPGESCCACVIIKDDARHHFTSYLGELDNHRAEWEALIFSIQHAIELEVGNALIYTDSKLIADSIDKDYVKNATFKPYFELFKELERQFDLIFVKWIPRSQNKEANQLAQTALRKQLKHK</sequence>
<dbReference type="KEGG" id="sscu:CEP64_06125"/>
<accession>A0AAI8GTN4</accession>
<dbReference type="Pfam" id="PF13456">
    <property type="entry name" value="RVT_3"/>
    <property type="match status" value="1"/>
</dbReference>
<reference evidence="3" key="1">
    <citation type="submission" date="2017-06" db="EMBL/GenBank/DDBJ databases">
        <title>FDA dAtabase for Regulatory Grade micrObial Sequences (FDA-ARGOS): Supporting development and validation of Infectious Disease Dx tests.</title>
        <authorList>
            <person name="Goldberg B."/>
            <person name="Campos J."/>
            <person name="Tallon L."/>
            <person name="Sadzewicz L."/>
            <person name="Sengamalay N."/>
            <person name="Ott S."/>
            <person name="Godinez A."/>
            <person name="Nagaraj S."/>
            <person name="Vavikolanu K."/>
            <person name="Nadendla S."/>
            <person name="George J."/>
            <person name="Geyer C."/>
            <person name="Sichtig H."/>
        </authorList>
    </citation>
    <scope>NUCLEOTIDE SEQUENCE [LARGE SCALE GENOMIC DNA]</scope>
    <source>
        <strain evidence="3">FDAARGOS_285</strain>
    </source>
</reference>
<dbReference type="PANTHER" id="PTHR46387">
    <property type="entry name" value="POLYNUCLEOTIDYL TRANSFERASE, RIBONUCLEASE H-LIKE SUPERFAMILY PROTEIN"/>
    <property type="match status" value="1"/>
</dbReference>
<evidence type="ECO:0000313" key="2">
    <source>
        <dbReference type="EMBL" id="ASE34168.1"/>
    </source>
</evidence>
<dbReference type="Gene3D" id="3.30.420.10">
    <property type="entry name" value="Ribonuclease H-like superfamily/Ribonuclease H"/>
    <property type="match status" value="1"/>
</dbReference>
<name>A0AAI8GTN4_MAMSC</name>
<dbReference type="EMBL" id="CP022046">
    <property type="protein sequence ID" value="ASE34168.1"/>
    <property type="molecule type" value="Genomic_DNA"/>
</dbReference>
<dbReference type="PROSITE" id="PS50879">
    <property type="entry name" value="RNASE_H_1"/>
    <property type="match status" value="1"/>
</dbReference>
<proteinExistence type="predicted"/>
<dbReference type="RefSeq" id="WP_088592351.1">
    <property type="nucleotide sequence ID" value="NZ_CP022046.2"/>
</dbReference>
<protein>
    <submittedName>
        <fullName evidence="2">Ribonuclease H</fullName>
    </submittedName>
</protein>
<dbReference type="SUPFAM" id="SSF53098">
    <property type="entry name" value="Ribonuclease H-like"/>
    <property type="match status" value="1"/>
</dbReference>
<dbReference type="AlphaFoldDB" id="A0AAI8GTN4"/>
<dbReference type="InterPro" id="IPR036397">
    <property type="entry name" value="RNaseH_sf"/>
</dbReference>
<dbReference type="InterPro" id="IPR002156">
    <property type="entry name" value="RNaseH_domain"/>
</dbReference>
<dbReference type="PANTHER" id="PTHR46387:SF2">
    <property type="entry name" value="RIBONUCLEASE HI"/>
    <property type="match status" value="1"/>
</dbReference>
<dbReference type="GO" id="GO:0004523">
    <property type="term" value="F:RNA-DNA hybrid ribonuclease activity"/>
    <property type="evidence" value="ECO:0007669"/>
    <property type="project" value="InterPro"/>
</dbReference>
<dbReference type="Proteomes" id="UP000197058">
    <property type="component" value="Chromosome"/>
</dbReference>
<dbReference type="GO" id="GO:0003676">
    <property type="term" value="F:nucleic acid binding"/>
    <property type="evidence" value="ECO:0007669"/>
    <property type="project" value="InterPro"/>
</dbReference>
<evidence type="ECO:0000259" key="1">
    <source>
        <dbReference type="PROSITE" id="PS50879"/>
    </source>
</evidence>
<organism evidence="2 3">
    <name type="scientific">Mammaliicoccus sciuri</name>
    <name type="common">Staphylococcus sciuri</name>
    <dbReference type="NCBI Taxonomy" id="1296"/>
    <lineage>
        <taxon>Bacteria</taxon>
        <taxon>Bacillati</taxon>
        <taxon>Bacillota</taxon>
        <taxon>Bacilli</taxon>
        <taxon>Bacillales</taxon>
        <taxon>Staphylococcaceae</taxon>
        <taxon>Mammaliicoccus</taxon>
    </lineage>
</organism>
<evidence type="ECO:0000313" key="3">
    <source>
        <dbReference type="Proteomes" id="UP000197058"/>
    </source>
</evidence>
<feature type="domain" description="RNase H type-1" evidence="1">
    <location>
        <begin position="1"/>
        <end position="126"/>
    </location>
</feature>